<dbReference type="GO" id="GO:0016616">
    <property type="term" value="F:oxidoreductase activity, acting on the CH-OH group of donors, NAD or NADP as acceptor"/>
    <property type="evidence" value="ECO:0007669"/>
    <property type="project" value="UniProtKB-ARBA"/>
</dbReference>
<evidence type="ECO:0000259" key="9">
    <source>
        <dbReference type="Pfam" id="PF00248"/>
    </source>
</evidence>
<evidence type="ECO:0000313" key="11">
    <source>
        <dbReference type="Proteomes" id="UP000245216"/>
    </source>
</evidence>
<dbReference type="EMBL" id="QEXO01000003">
    <property type="protein sequence ID" value="PWE14070.1"/>
    <property type="molecule type" value="Genomic_DNA"/>
</dbReference>
<dbReference type="PANTHER" id="PTHR43827">
    <property type="entry name" value="2,5-DIKETO-D-GLUCONIC ACID REDUCTASE"/>
    <property type="match status" value="1"/>
</dbReference>
<comment type="similarity">
    <text evidence="1">Belongs to the aldo/keto reductase family.</text>
</comment>
<evidence type="ECO:0000256" key="6">
    <source>
        <dbReference type="PIRSR" id="PIRSR000097-2"/>
    </source>
</evidence>
<dbReference type="STRING" id="511.UZ73_11925"/>
<evidence type="ECO:0000313" key="10">
    <source>
        <dbReference type="EMBL" id="PWE14070.1"/>
    </source>
</evidence>
<organism evidence="10 11">
    <name type="scientific">Alcaligenes faecalis</name>
    <dbReference type="NCBI Taxonomy" id="511"/>
    <lineage>
        <taxon>Bacteria</taxon>
        <taxon>Pseudomonadati</taxon>
        <taxon>Pseudomonadota</taxon>
        <taxon>Betaproteobacteria</taxon>
        <taxon>Burkholderiales</taxon>
        <taxon>Alcaligenaceae</taxon>
        <taxon>Alcaligenes</taxon>
    </lineage>
</organism>
<dbReference type="Gene3D" id="3.20.20.100">
    <property type="entry name" value="NADP-dependent oxidoreductase domain"/>
    <property type="match status" value="1"/>
</dbReference>
<evidence type="ECO:0000256" key="7">
    <source>
        <dbReference type="PIRSR" id="PIRSR000097-3"/>
    </source>
</evidence>
<reference evidence="10 11" key="2">
    <citation type="submission" date="2018-05" db="EMBL/GenBank/DDBJ databases">
        <authorList>
            <person name="Lanie J.A."/>
            <person name="Ng W.-L."/>
            <person name="Kazmierczak K.M."/>
            <person name="Andrzejewski T.M."/>
            <person name="Davidsen T.M."/>
            <person name="Wayne K.J."/>
            <person name="Tettelin H."/>
            <person name="Glass J.I."/>
            <person name="Rusch D."/>
            <person name="Podicherti R."/>
            <person name="Tsui H.-C.T."/>
            <person name="Winkler M.E."/>
        </authorList>
    </citation>
    <scope>NUCLEOTIDE SEQUENCE [LARGE SCALE GENOMIC DNA]</scope>
    <source>
        <strain evidence="10 11">YBY</strain>
    </source>
</reference>
<dbReference type="RefSeq" id="WP_045929447.1">
    <property type="nucleotide sequence ID" value="NZ_CP013119.1"/>
</dbReference>
<evidence type="ECO:0000256" key="4">
    <source>
        <dbReference type="ARBA" id="ARBA00049445"/>
    </source>
</evidence>
<dbReference type="Pfam" id="PF00248">
    <property type="entry name" value="Aldo_ket_red"/>
    <property type="match status" value="1"/>
</dbReference>
<keyword evidence="2" id="KW-0521">NADP</keyword>
<comment type="catalytic activity">
    <reaction evidence="4">
        <text>hydroxyacetone + NADP(+) = methylglyoxal + NADPH + H(+)</text>
        <dbReference type="Rhea" id="RHEA:27986"/>
        <dbReference type="ChEBI" id="CHEBI:15378"/>
        <dbReference type="ChEBI" id="CHEBI:17158"/>
        <dbReference type="ChEBI" id="CHEBI:27957"/>
        <dbReference type="ChEBI" id="CHEBI:57783"/>
        <dbReference type="ChEBI" id="CHEBI:58349"/>
    </reaction>
</comment>
<dbReference type="SUPFAM" id="SSF51430">
    <property type="entry name" value="NAD(P)-linked oxidoreductase"/>
    <property type="match status" value="1"/>
</dbReference>
<dbReference type="AlphaFoldDB" id="A0A2U2BJ83"/>
<dbReference type="PROSITE" id="PS00062">
    <property type="entry name" value="ALDOKETO_REDUCTASE_2"/>
    <property type="match status" value="1"/>
</dbReference>
<reference evidence="10 11" key="1">
    <citation type="submission" date="2018-05" db="EMBL/GenBank/DDBJ databases">
        <title>Genome Sequence of an Efficient Indole-Degrading Bacterium, Alcaligenes sp.YBY.</title>
        <authorList>
            <person name="Yang B."/>
        </authorList>
    </citation>
    <scope>NUCLEOTIDE SEQUENCE [LARGE SCALE GENOMIC DNA]</scope>
    <source>
        <strain evidence="10 11">YBY</strain>
    </source>
</reference>
<feature type="site" description="Lowers pKa of active site Tyr" evidence="7">
    <location>
        <position position="77"/>
    </location>
</feature>
<protein>
    <submittedName>
        <fullName evidence="10">Aldo/keto reductase</fullName>
    </submittedName>
</protein>
<dbReference type="FunFam" id="3.20.20.100:FF:000002">
    <property type="entry name" value="2,5-diketo-D-gluconic acid reductase A"/>
    <property type="match status" value="1"/>
</dbReference>
<evidence type="ECO:0000256" key="1">
    <source>
        <dbReference type="ARBA" id="ARBA00007905"/>
    </source>
</evidence>
<feature type="binding site" evidence="6">
    <location>
        <position position="110"/>
    </location>
    <ligand>
        <name>substrate</name>
    </ligand>
</feature>
<feature type="region of interest" description="Disordered" evidence="8">
    <location>
        <begin position="262"/>
        <end position="284"/>
    </location>
</feature>
<gene>
    <name evidence="10" type="ORF">DF183_13035</name>
</gene>
<evidence type="ECO:0000256" key="3">
    <source>
        <dbReference type="ARBA" id="ARBA00023002"/>
    </source>
</evidence>
<keyword evidence="3" id="KW-0560">Oxidoreductase</keyword>
<dbReference type="Proteomes" id="UP000245216">
    <property type="component" value="Unassembled WGS sequence"/>
</dbReference>
<dbReference type="KEGG" id="afa:UZ73_11925"/>
<accession>A0A2U2BJ83</accession>
<evidence type="ECO:0000256" key="2">
    <source>
        <dbReference type="ARBA" id="ARBA00022857"/>
    </source>
</evidence>
<name>A0A2U2BJ83_ALCFA</name>
<feature type="compositionally biased region" description="Basic and acidic residues" evidence="8">
    <location>
        <begin position="264"/>
        <end position="276"/>
    </location>
</feature>
<evidence type="ECO:0000256" key="5">
    <source>
        <dbReference type="PIRSR" id="PIRSR000097-1"/>
    </source>
</evidence>
<dbReference type="PANTHER" id="PTHR43827:SF3">
    <property type="entry name" value="NADP-DEPENDENT OXIDOREDUCTASE DOMAIN-CONTAINING PROTEIN"/>
    <property type="match status" value="1"/>
</dbReference>
<sequence length="284" mass="32217">MSTTPPTITFHDDNRAPQLGMGVWQVPAEQTADVVCSGIEAGYRLIDTAAIYGNEAEVGQGIRQSKVPREELFVTTKLWNDMHGHDNTRAGFEESMDKLQLDYVDLYLIHWPVPKNRQYIQTWETLINLRNEGRVKSIGVCNFLPQHLQTLLDKTGVLPVLNQIELHPGFQQAESRHYHEDHAIQTQAWSPLGLGTLWDNPVLNKIAKEHGRSVAQIMLRWQIQLGNMVITKSNSPKRQRDNMDIFSFELSEQDMAAIASLDQADGRLGPDPELFRLPKSTVQD</sequence>
<dbReference type="InterPro" id="IPR020471">
    <property type="entry name" value="AKR"/>
</dbReference>
<comment type="caution">
    <text evidence="10">The sequence shown here is derived from an EMBL/GenBank/DDBJ whole genome shotgun (WGS) entry which is preliminary data.</text>
</comment>
<dbReference type="InterPro" id="IPR018170">
    <property type="entry name" value="Aldo/ket_reductase_CS"/>
</dbReference>
<evidence type="ECO:0000256" key="8">
    <source>
        <dbReference type="SAM" id="MobiDB-lite"/>
    </source>
</evidence>
<dbReference type="PIRSF" id="PIRSF000097">
    <property type="entry name" value="AKR"/>
    <property type="match status" value="1"/>
</dbReference>
<feature type="domain" description="NADP-dependent oxidoreductase" evidence="9">
    <location>
        <begin position="19"/>
        <end position="262"/>
    </location>
</feature>
<dbReference type="PROSITE" id="PS00798">
    <property type="entry name" value="ALDOKETO_REDUCTASE_1"/>
    <property type="match status" value="1"/>
</dbReference>
<dbReference type="PRINTS" id="PR00069">
    <property type="entry name" value="ALDKETRDTASE"/>
</dbReference>
<dbReference type="InterPro" id="IPR036812">
    <property type="entry name" value="NAD(P)_OxRdtase_dom_sf"/>
</dbReference>
<dbReference type="GeneID" id="29371351"/>
<dbReference type="InterPro" id="IPR023210">
    <property type="entry name" value="NADP_OxRdtase_dom"/>
</dbReference>
<proteinExistence type="inferred from homology"/>
<feature type="active site" description="Proton donor" evidence="5">
    <location>
        <position position="52"/>
    </location>
</feature>